<evidence type="ECO:0000256" key="5">
    <source>
        <dbReference type="ARBA" id="ARBA00049086"/>
    </source>
</evidence>
<dbReference type="EC" id="2.1.1.319" evidence="1"/>
<dbReference type="GO" id="GO:0035242">
    <property type="term" value="F:protein-arginine omega-N asymmetric methyltransferase activity"/>
    <property type="evidence" value="ECO:0007669"/>
    <property type="project" value="UniProtKB-EC"/>
</dbReference>
<feature type="compositionally biased region" description="Basic and acidic residues" evidence="6">
    <location>
        <begin position="615"/>
        <end position="629"/>
    </location>
</feature>
<dbReference type="Proteomes" id="UP000654075">
    <property type="component" value="Unassembled WGS sequence"/>
</dbReference>
<evidence type="ECO:0000256" key="2">
    <source>
        <dbReference type="ARBA" id="ARBA00022691"/>
    </source>
</evidence>
<comment type="catalytic activity">
    <reaction evidence="5">
        <text>L-arginyl-[protein] + 2 S-adenosyl-L-methionine = N(omega),N(omega)-dimethyl-L-arginyl-[protein] + 2 S-adenosyl-L-homocysteine + 2 H(+)</text>
        <dbReference type="Rhea" id="RHEA:48096"/>
        <dbReference type="Rhea" id="RHEA-COMP:10532"/>
        <dbReference type="Rhea" id="RHEA-COMP:11991"/>
        <dbReference type="ChEBI" id="CHEBI:15378"/>
        <dbReference type="ChEBI" id="CHEBI:29965"/>
        <dbReference type="ChEBI" id="CHEBI:57856"/>
        <dbReference type="ChEBI" id="CHEBI:59789"/>
        <dbReference type="ChEBI" id="CHEBI:61897"/>
        <dbReference type="EC" id="2.1.1.319"/>
    </reaction>
</comment>
<keyword evidence="8" id="KW-1185">Reference proteome</keyword>
<dbReference type="GO" id="GO:0070611">
    <property type="term" value="F:histone H3R2 methyltransferase activity"/>
    <property type="evidence" value="ECO:0007669"/>
    <property type="project" value="TreeGrafter"/>
</dbReference>
<evidence type="ECO:0000313" key="8">
    <source>
        <dbReference type="Proteomes" id="UP000654075"/>
    </source>
</evidence>
<comment type="caution">
    <text evidence="7">The sequence shown here is derived from an EMBL/GenBank/DDBJ whole genome shotgun (WGS) entry which is preliminary data.</text>
</comment>
<dbReference type="SUPFAM" id="SSF53335">
    <property type="entry name" value="S-adenosyl-L-methionine-dependent methyltransferases"/>
    <property type="match status" value="1"/>
</dbReference>
<evidence type="ECO:0000256" key="1">
    <source>
        <dbReference type="ARBA" id="ARBA00011925"/>
    </source>
</evidence>
<evidence type="ECO:0000256" key="4">
    <source>
        <dbReference type="ARBA" id="ARBA00023163"/>
    </source>
</evidence>
<keyword evidence="3" id="KW-0805">Transcription regulation</keyword>
<evidence type="ECO:0000256" key="6">
    <source>
        <dbReference type="SAM" id="MobiDB-lite"/>
    </source>
</evidence>
<evidence type="ECO:0000256" key="3">
    <source>
        <dbReference type="ARBA" id="ARBA00023015"/>
    </source>
</evidence>
<dbReference type="PANTHER" id="PTHR11006:SF10">
    <property type="entry name" value="HISTONE-ARGININE METHYLTRANSFERASE CARMER-RELATED"/>
    <property type="match status" value="1"/>
</dbReference>
<proteinExistence type="predicted"/>
<name>A0A813DQ50_POLGL</name>
<accession>A0A813DQ50</accession>
<dbReference type="PANTHER" id="PTHR11006">
    <property type="entry name" value="PROTEIN ARGININE N-METHYLTRANSFERASE"/>
    <property type="match status" value="1"/>
</dbReference>
<dbReference type="EMBL" id="CAJNNV010004036">
    <property type="protein sequence ID" value="CAE8590041.1"/>
    <property type="molecule type" value="Genomic_DNA"/>
</dbReference>
<dbReference type="Gene3D" id="3.40.50.150">
    <property type="entry name" value="Vaccinia Virus protein VP39"/>
    <property type="match status" value="1"/>
</dbReference>
<feature type="compositionally biased region" description="Low complexity" evidence="6">
    <location>
        <begin position="594"/>
        <end position="613"/>
    </location>
</feature>
<dbReference type="AlphaFoldDB" id="A0A813DQ50"/>
<feature type="region of interest" description="Disordered" evidence="6">
    <location>
        <begin position="583"/>
        <end position="629"/>
    </location>
</feature>
<keyword evidence="2" id="KW-0949">S-adenosyl-L-methionine</keyword>
<reference evidence="7" key="1">
    <citation type="submission" date="2021-02" db="EMBL/GenBank/DDBJ databases">
        <authorList>
            <person name="Dougan E. K."/>
            <person name="Rhodes N."/>
            <person name="Thang M."/>
            <person name="Chan C."/>
        </authorList>
    </citation>
    <scope>NUCLEOTIDE SEQUENCE</scope>
</reference>
<dbReference type="InterPro" id="IPR025799">
    <property type="entry name" value="Arg_MeTrfase"/>
</dbReference>
<protein>
    <recommendedName>
        <fullName evidence="1">type I protein arginine methyltransferase</fullName>
        <ecNumber evidence="1">2.1.1.319</ecNumber>
    </recommendedName>
</protein>
<dbReference type="InterPro" id="IPR029063">
    <property type="entry name" value="SAM-dependent_MTases_sf"/>
</dbReference>
<feature type="region of interest" description="Disordered" evidence="6">
    <location>
        <begin position="395"/>
        <end position="416"/>
    </location>
</feature>
<sequence>MSLASSGAVAQSAVSLRARQLVFMGDLLGAVGLLGDSLADDAEQPGVWLLLADLLGAASSGGAVNPSGLETRGGCAPIDSARSAEAYAEAYHRGRRSTSAADQDTAEAARENLQGLLRRCLGHSAAVLMESLWDADRSAFVVAEARRASADLRSLQPGGRLVACVVDGAGWEGAWLSRHAGSLGLLAVYSVRGPRTAALASCEAAVAAANDCHVTCTSWHGLASHLEAARPTALLAVMGSCLGAYPVPPAAVLAEVKQLQAAMPQVGSERDPPFMASFVPAVVQWHGGPAAGALLRSSGRVDAAQFRQLGLDFAVAEEVMRPRHAWLRLDDADGATTWEARLLMSLRLREAWAAMTAGGSGGSTLEAKAATLADGPGENPPMDAVFWWTSAESEAEATTTTTTPATTPTTATTTATTTAAKKSISCAPKQRSLGAGGPGGCRASGGGRTWQAALFGNAEELLGRDVTELLAIPAAEGGARFRPYHVSMLNDGPRTACYDALLREAVHGPKISGEPLVALDLGAGTGLLSMLLARRAQEADLCESSSVRIVSVEAEAALAGLARRLVAANGLSHLVEVHHTLSTELGPGLPAPPTRNSNNSTNTTATTATPTRTDLGSERREPAEDRPPRERANLCVHEVFGSDPLSERLLPSLRHARREELLAEDCRLVPSHLTLLCALCRGPRLQKAFTAPASVEGVRGVGEAFEAFGPVVEAFDIPKGGGPSDAVSSQAEDIEWLSHVAEIATLDLWKLSMEAPIELPVVLHGRADPVSQGPGSGIWVGFWFRIEGPVPQETMDPGGVSRPWAPVFQRLCAAGDAQNVVSSGSPFVADLVVRLAEDRVRCRLKTIVLEDSPVDVDGLAGLFDGM</sequence>
<evidence type="ECO:0000313" key="7">
    <source>
        <dbReference type="EMBL" id="CAE8590041.1"/>
    </source>
</evidence>
<gene>
    <name evidence="7" type="ORF">PGLA1383_LOCUS8768</name>
</gene>
<dbReference type="OrthoDB" id="412876at2759"/>
<organism evidence="7 8">
    <name type="scientific">Polarella glacialis</name>
    <name type="common">Dinoflagellate</name>
    <dbReference type="NCBI Taxonomy" id="89957"/>
    <lineage>
        <taxon>Eukaryota</taxon>
        <taxon>Sar</taxon>
        <taxon>Alveolata</taxon>
        <taxon>Dinophyceae</taxon>
        <taxon>Suessiales</taxon>
        <taxon>Suessiaceae</taxon>
        <taxon>Polarella</taxon>
    </lineage>
</organism>
<keyword evidence="4" id="KW-0804">Transcription</keyword>